<evidence type="ECO:0000313" key="3">
    <source>
        <dbReference type="Proteomes" id="UP001610063"/>
    </source>
</evidence>
<dbReference type="InterPro" id="IPR012334">
    <property type="entry name" value="Pectin_lyas_fold"/>
</dbReference>
<dbReference type="InterPro" id="IPR039448">
    <property type="entry name" value="Beta_helix"/>
</dbReference>
<dbReference type="RefSeq" id="WP_395417328.1">
    <property type="nucleotide sequence ID" value="NZ_JBIPKE010000016.1"/>
</dbReference>
<dbReference type="Gene3D" id="2.160.20.10">
    <property type="entry name" value="Single-stranded right-handed beta-helix, Pectin lyase-like"/>
    <property type="match status" value="1"/>
</dbReference>
<dbReference type="Pfam" id="PF13229">
    <property type="entry name" value="Beta_helix"/>
    <property type="match status" value="1"/>
</dbReference>
<dbReference type="Proteomes" id="UP001610063">
    <property type="component" value="Unassembled WGS sequence"/>
</dbReference>
<dbReference type="InterPro" id="IPR011050">
    <property type="entry name" value="Pectin_lyase_fold/virulence"/>
</dbReference>
<dbReference type="SUPFAM" id="SSF51126">
    <property type="entry name" value="Pectin lyase-like"/>
    <property type="match status" value="1"/>
</dbReference>
<sequence length="458" mass="50907">MKKFLPVLFILLTGILACEPEEEKITTSLDVKLAFSTDTVLFDTLLTERLSVTKRLRIYNPNDKAVKIHDIRLGKGRASDYSMIVNGQSGTTIKDQVLFGGDSLLILVSVEIDQQNKDLPYLVKDSITVSWGKYLANVKLVAYGQDANFVNSRLICDEVWTADRPYVIYNFALLDSLCTLTVQPGTKIYLDNGASFFVQGSLKILGDSGRHVTIRNTRFDPDYLEAPGQWGGIYFLEGSKDNEIRYADIENGEIGLRVGTPDNDEKYDLEISHTTIRHMSVAGILAFSSDVYAYNTLIHNAGGFLVGNLAGGNYKYEHCTFTNVPSFFISDDPMIQFSDNVILADDDVLVGDLSVEITNSILWGEGVNQLFVGDGGGATVVTKIQSNIIKSKEDWPDNYVSQERNYPGFKDPFTFNYQLDSLAFARDKGVNISISDDITGHLRDSKPDIGAFERIDPK</sequence>
<comment type="caution">
    <text evidence="2">The sequence shown here is derived from an EMBL/GenBank/DDBJ whole genome shotgun (WGS) entry which is preliminary data.</text>
</comment>
<protein>
    <submittedName>
        <fullName evidence="2">Right-handed parallel beta-helix repeat-containing protein</fullName>
    </submittedName>
</protein>
<accession>A0ABW7N843</accession>
<evidence type="ECO:0000259" key="1">
    <source>
        <dbReference type="Pfam" id="PF13229"/>
    </source>
</evidence>
<gene>
    <name evidence="2" type="ORF">ACHKAR_10085</name>
</gene>
<reference evidence="2 3" key="1">
    <citation type="journal article" date="2013" name="Int. J. Syst. Evol. Microbiol.">
        <title>Marinoscillum luteum sp. nov., isolated from marine sediment.</title>
        <authorList>
            <person name="Cha I.T."/>
            <person name="Park S.J."/>
            <person name="Kim S.J."/>
            <person name="Kim J.G."/>
            <person name="Jung M.Y."/>
            <person name="Shin K.S."/>
            <person name="Kwon K.K."/>
            <person name="Yang S.H."/>
            <person name="Seo Y.S."/>
            <person name="Rhee S.K."/>
        </authorList>
    </citation>
    <scope>NUCLEOTIDE SEQUENCE [LARGE SCALE GENOMIC DNA]</scope>
    <source>
        <strain evidence="2 3">KCTC 23939</strain>
    </source>
</reference>
<evidence type="ECO:0000313" key="2">
    <source>
        <dbReference type="EMBL" id="MFH6983791.1"/>
    </source>
</evidence>
<feature type="domain" description="Right handed beta helix" evidence="1">
    <location>
        <begin position="206"/>
        <end position="342"/>
    </location>
</feature>
<organism evidence="2 3">
    <name type="scientific">Marinoscillum luteum</name>
    <dbReference type="NCBI Taxonomy" id="861051"/>
    <lineage>
        <taxon>Bacteria</taxon>
        <taxon>Pseudomonadati</taxon>
        <taxon>Bacteroidota</taxon>
        <taxon>Cytophagia</taxon>
        <taxon>Cytophagales</taxon>
        <taxon>Reichenbachiellaceae</taxon>
        <taxon>Marinoscillum</taxon>
    </lineage>
</organism>
<dbReference type="EMBL" id="JBIPKE010000016">
    <property type="protein sequence ID" value="MFH6983791.1"/>
    <property type="molecule type" value="Genomic_DNA"/>
</dbReference>
<name>A0ABW7N843_9BACT</name>
<proteinExistence type="predicted"/>
<keyword evidence="3" id="KW-1185">Reference proteome</keyword>
<dbReference type="PROSITE" id="PS51257">
    <property type="entry name" value="PROKAR_LIPOPROTEIN"/>
    <property type="match status" value="1"/>
</dbReference>